<keyword evidence="4" id="KW-0443">Lipid metabolism</keyword>
<dbReference type="Gene3D" id="3.40.50.1820">
    <property type="entry name" value="alpha/beta hydrolase"/>
    <property type="match status" value="1"/>
</dbReference>
<evidence type="ECO:0000313" key="8">
    <source>
        <dbReference type="Proteomes" id="UP000307173"/>
    </source>
</evidence>
<evidence type="ECO:0000256" key="4">
    <source>
        <dbReference type="ARBA" id="ARBA00022963"/>
    </source>
</evidence>
<proteinExistence type="inferred from homology"/>
<dbReference type="Proteomes" id="UP000307173">
    <property type="component" value="Unassembled WGS sequence"/>
</dbReference>
<keyword evidence="4" id="KW-0442">Lipid degradation</keyword>
<comment type="similarity">
    <text evidence="2 5">Belongs to the type-B carboxylesterase/lipase family.</text>
</comment>
<feature type="domain" description="Carboxylesterase type B" evidence="6">
    <location>
        <begin position="16"/>
        <end position="498"/>
    </location>
</feature>
<dbReference type="InterPro" id="IPR029058">
    <property type="entry name" value="AB_hydrolase_fold"/>
</dbReference>
<gene>
    <name evidence="7" type="ORF">CANINC_004833</name>
</gene>
<keyword evidence="8" id="KW-1185">Reference proteome</keyword>
<evidence type="ECO:0000256" key="3">
    <source>
        <dbReference type="ARBA" id="ARBA00022801"/>
    </source>
</evidence>
<organism evidence="7 8">
    <name type="scientific">Pichia inconspicua</name>
    <dbReference type="NCBI Taxonomy" id="52247"/>
    <lineage>
        <taxon>Eukaryota</taxon>
        <taxon>Fungi</taxon>
        <taxon>Dikarya</taxon>
        <taxon>Ascomycota</taxon>
        <taxon>Saccharomycotina</taxon>
        <taxon>Pichiomycetes</taxon>
        <taxon>Pichiales</taxon>
        <taxon>Pichiaceae</taxon>
        <taxon>Pichia</taxon>
    </lineage>
</organism>
<keyword evidence="3 5" id="KW-0378">Hydrolase</keyword>
<dbReference type="PROSITE" id="PS00122">
    <property type="entry name" value="CARBOXYLESTERASE_B_1"/>
    <property type="match status" value="1"/>
</dbReference>
<reference evidence="7 8" key="1">
    <citation type="journal article" date="2019" name="Front. Genet.">
        <title>Whole-Genome Sequencing of the Opportunistic Yeast Pathogen Candida inconspicua Uncovers Its Hybrid Origin.</title>
        <authorList>
            <person name="Mixao V."/>
            <person name="Hansen A.P."/>
            <person name="Saus E."/>
            <person name="Boekhout T."/>
            <person name="Lass-Florl C."/>
            <person name="Gabaldon T."/>
        </authorList>
    </citation>
    <scope>NUCLEOTIDE SEQUENCE [LARGE SCALE GENOMIC DNA]</scope>
    <source>
        <strain evidence="7 8">CBS 180</strain>
    </source>
</reference>
<dbReference type="OrthoDB" id="6846267at2759"/>
<dbReference type="SUPFAM" id="SSF53474">
    <property type="entry name" value="alpha/beta-Hydrolases"/>
    <property type="match status" value="1"/>
</dbReference>
<evidence type="ECO:0000259" key="6">
    <source>
        <dbReference type="Pfam" id="PF00135"/>
    </source>
</evidence>
<dbReference type="InterPro" id="IPR002018">
    <property type="entry name" value="CarbesteraseB"/>
</dbReference>
<dbReference type="InterPro" id="IPR019826">
    <property type="entry name" value="Carboxylesterase_B_AS"/>
</dbReference>
<dbReference type="AlphaFoldDB" id="A0A4T0WVA4"/>
<name>A0A4T0WVA4_9ASCO</name>
<dbReference type="Pfam" id="PF00135">
    <property type="entry name" value="COesterase"/>
    <property type="match status" value="1"/>
</dbReference>
<dbReference type="EC" id="3.1.1.-" evidence="5"/>
<dbReference type="PANTHER" id="PTHR43142">
    <property type="entry name" value="CARBOXYLIC ESTER HYDROLASE"/>
    <property type="match status" value="1"/>
</dbReference>
<evidence type="ECO:0000256" key="2">
    <source>
        <dbReference type="ARBA" id="ARBA00005964"/>
    </source>
</evidence>
<dbReference type="GO" id="GO:0004806">
    <property type="term" value="F:triacylglycerol lipase activity"/>
    <property type="evidence" value="ECO:0007669"/>
    <property type="project" value="UniProtKB-EC"/>
</dbReference>
<dbReference type="EMBL" id="SELW01000668">
    <property type="protein sequence ID" value="TID13885.1"/>
    <property type="molecule type" value="Genomic_DNA"/>
</dbReference>
<dbReference type="GO" id="GO:0016042">
    <property type="term" value="P:lipid catabolic process"/>
    <property type="evidence" value="ECO:0007669"/>
    <property type="project" value="UniProtKB-KW"/>
</dbReference>
<dbReference type="STRING" id="52247.A0A4T0WVA4"/>
<evidence type="ECO:0000313" key="7">
    <source>
        <dbReference type="EMBL" id="TID13885.1"/>
    </source>
</evidence>
<sequence length="551" mass="63771">MGQNLSKQYTESYTLNIPGKGTFKGTTLTSPKSGKQTVHRFAKVPYACPIEGKDRFTLPKELPDDYDYSNGDYTEFGLKCPQPAVANPNFRYFKSPSEEVIQYNNIWIPASDKYKPEGGWPVLIYIHGGWLQYNTPNSEFFNAPEFYDDDEFTQKFILVVPGYRLNMFGFLSCKELLEENPLNSNFGFWDQRLAIEWTYKNIAAFGGNPEKITVGGISAGSYSTFFQLAYEIYHPEALQIIKQVAFFSNLVYIQPKTIAETQDQFDEILEKLNIDNNLSSTEKLSKLRNLDTDFIEDFIPTLSLHTFRAVTDEHFITKQIILDLHTGKFGELCKKKGLRILNGEVDNECLKYSLLNTPETVADLPIEVENYYPRIVVPTLLDLYKAHPENFADVPESELKEALRIKYGAIVGEGQVYASARGFINKLIDNGFPQEDIYRYKVSYRAKWLDEHLEKDWKVPHGADLTVWFYNLYRGYTDEEQSHLKNWILPYVQFLNFEKNIEGWPSHDFKKIRWFKEDGTQEYIDDEDWDWGVKVSNAVYKTQAEALTVTS</sequence>
<comment type="caution">
    <text evidence="7">The sequence shown here is derived from an EMBL/GenBank/DDBJ whole genome shotgun (WGS) entry which is preliminary data.</text>
</comment>
<accession>A0A4T0WVA4</accession>
<evidence type="ECO:0000256" key="5">
    <source>
        <dbReference type="RuleBase" id="RU361235"/>
    </source>
</evidence>
<comment type="catalytic activity">
    <reaction evidence="1">
        <text>a triacylglycerol + H2O = a diacylglycerol + a fatty acid + H(+)</text>
        <dbReference type="Rhea" id="RHEA:12044"/>
        <dbReference type="ChEBI" id="CHEBI:15377"/>
        <dbReference type="ChEBI" id="CHEBI:15378"/>
        <dbReference type="ChEBI" id="CHEBI:17855"/>
        <dbReference type="ChEBI" id="CHEBI:18035"/>
        <dbReference type="ChEBI" id="CHEBI:28868"/>
        <dbReference type="EC" id="3.1.1.3"/>
    </reaction>
</comment>
<evidence type="ECO:0000256" key="1">
    <source>
        <dbReference type="ARBA" id="ARBA00001024"/>
    </source>
</evidence>
<dbReference type="PANTHER" id="PTHR43142:SF8">
    <property type="entry name" value="CARBOXYLIC ESTER HYDROLASE"/>
    <property type="match status" value="1"/>
</dbReference>
<protein>
    <recommendedName>
        <fullName evidence="5">Carboxylic ester hydrolase</fullName>
        <ecNumber evidence="5">3.1.1.-</ecNumber>
    </recommendedName>
</protein>